<evidence type="ECO:0000313" key="1">
    <source>
        <dbReference type="EMBL" id="MDR7123107.1"/>
    </source>
</evidence>
<reference evidence="1 2" key="1">
    <citation type="submission" date="2023-07" db="EMBL/GenBank/DDBJ databases">
        <title>Sorghum-associated microbial communities from plants grown in Nebraska, USA.</title>
        <authorList>
            <person name="Schachtman D."/>
        </authorList>
    </citation>
    <scope>NUCLEOTIDE SEQUENCE [LARGE SCALE GENOMIC DNA]</scope>
    <source>
        <strain evidence="1 2">4138</strain>
    </source>
</reference>
<name>A0ABU1W5E2_9GAMM</name>
<comment type="caution">
    <text evidence="1">The sequence shown here is derived from an EMBL/GenBank/DDBJ whole genome shotgun (WGS) entry which is preliminary data.</text>
</comment>
<keyword evidence="2" id="KW-1185">Reference proteome</keyword>
<proteinExistence type="predicted"/>
<accession>A0ABU1W5E2</accession>
<gene>
    <name evidence="1" type="ORF">J2W69_004090</name>
</gene>
<sequence length="335" mass="38782">MTEPQVNTTIKPLVMAFMQDLMKHYLGPLYHYIKDKPELIKTVPGFLLNHTKLIVYVGRTHIAVEYTGPEFIDELKPDRTIELQFHDYSYKECNLFEQIIGFKYDSTLDMKMPLPIFSEDLLFPTNRGWDKLTELGWNFAAQNSIMGFNMPSPEPMHGKFTRIVNGIFFDADDSGLKSRRIKWLDFFPVIFDGSDEKTDTIGFNLEKMGNLVEHDANYSYPIPDEFKFVQLPKINKFIEKWGNKKNSETDITSYLSEPENEFILTMKFGASNIYSELTCQWQSEDRKDIRPDFFVVQPNGYADIVEFKLPDIGKNTVVGSSCVFCPKVNTDSDLK</sequence>
<protein>
    <submittedName>
        <fullName evidence="1">Uncharacterized protein</fullName>
    </submittedName>
</protein>
<organism evidence="1 2">
    <name type="scientific">Rheinheimera soli</name>
    <dbReference type="NCBI Taxonomy" id="443616"/>
    <lineage>
        <taxon>Bacteria</taxon>
        <taxon>Pseudomonadati</taxon>
        <taxon>Pseudomonadota</taxon>
        <taxon>Gammaproteobacteria</taxon>
        <taxon>Chromatiales</taxon>
        <taxon>Chromatiaceae</taxon>
        <taxon>Rheinheimera</taxon>
    </lineage>
</organism>
<dbReference type="Proteomes" id="UP001257909">
    <property type="component" value="Unassembled WGS sequence"/>
</dbReference>
<dbReference type="EMBL" id="JAVDWR010000034">
    <property type="protein sequence ID" value="MDR7123107.1"/>
    <property type="molecule type" value="Genomic_DNA"/>
</dbReference>
<evidence type="ECO:0000313" key="2">
    <source>
        <dbReference type="Proteomes" id="UP001257909"/>
    </source>
</evidence>
<dbReference type="RefSeq" id="WP_310281964.1">
    <property type="nucleotide sequence ID" value="NZ_JAVDWR010000034.1"/>
</dbReference>